<organism evidence="1 2">
    <name type="scientific">Caerostris extrusa</name>
    <name type="common">Bark spider</name>
    <name type="synonym">Caerostris bankana</name>
    <dbReference type="NCBI Taxonomy" id="172846"/>
    <lineage>
        <taxon>Eukaryota</taxon>
        <taxon>Metazoa</taxon>
        <taxon>Ecdysozoa</taxon>
        <taxon>Arthropoda</taxon>
        <taxon>Chelicerata</taxon>
        <taxon>Arachnida</taxon>
        <taxon>Araneae</taxon>
        <taxon>Araneomorphae</taxon>
        <taxon>Entelegynae</taxon>
        <taxon>Araneoidea</taxon>
        <taxon>Araneidae</taxon>
        <taxon>Caerostris</taxon>
    </lineage>
</organism>
<name>A0AAV4Q9L3_CAEEX</name>
<evidence type="ECO:0000313" key="2">
    <source>
        <dbReference type="Proteomes" id="UP001054945"/>
    </source>
</evidence>
<gene>
    <name evidence="1" type="ORF">CEXT_156021</name>
</gene>
<protein>
    <submittedName>
        <fullName evidence="1">Uncharacterized protein</fullName>
    </submittedName>
</protein>
<dbReference type="Proteomes" id="UP001054945">
    <property type="component" value="Unassembled WGS sequence"/>
</dbReference>
<sequence>MGASVSGECPEYTVRGKGQETGEFVLLRDEMEANPEILHLPSDPLKSLFQKSTFGKKGLRQPSSLPPPIITRGYSENIVSYLREKLYSVENEISAQWEKAFPLEKRWRLQFSPGFRRELPEYAVTGKVKAGEFFILLRDEMGRGRVISKVCFVLILLSVWLTQVRVK</sequence>
<comment type="caution">
    <text evidence="1">The sequence shown here is derived from an EMBL/GenBank/DDBJ whole genome shotgun (WGS) entry which is preliminary data.</text>
</comment>
<proteinExistence type="predicted"/>
<reference evidence="1 2" key="1">
    <citation type="submission" date="2021-06" db="EMBL/GenBank/DDBJ databases">
        <title>Caerostris extrusa draft genome.</title>
        <authorList>
            <person name="Kono N."/>
            <person name="Arakawa K."/>
        </authorList>
    </citation>
    <scope>NUCLEOTIDE SEQUENCE [LARGE SCALE GENOMIC DNA]</scope>
</reference>
<dbReference type="EMBL" id="BPLR01005923">
    <property type="protein sequence ID" value="GIY06094.1"/>
    <property type="molecule type" value="Genomic_DNA"/>
</dbReference>
<accession>A0AAV4Q9L3</accession>
<keyword evidence="2" id="KW-1185">Reference proteome</keyword>
<dbReference type="AlphaFoldDB" id="A0AAV4Q9L3"/>
<evidence type="ECO:0000313" key="1">
    <source>
        <dbReference type="EMBL" id="GIY06094.1"/>
    </source>
</evidence>